<gene>
    <name evidence="2" type="primary">TSC10A_5</name>
    <name evidence="2" type="ORF">PIB30_098759</name>
</gene>
<dbReference type="InterPro" id="IPR036291">
    <property type="entry name" value="NAD(P)-bd_dom_sf"/>
</dbReference>
<feature type="transmembrane region" description="Helical" evidence="1">
    <location>
        <begin position="96"/>
        <end position="113"/>
    </location>
</feature>
<keyword evidence="1" id="KW-0472">Membrane</keyword>
<dbReference type="GO" id="GO:0047560">
    <property type="term" value="F:3-dehydrosphinganine reductase activity"/>
    <property type="evidence" value="ECO:0007669"/>
    <property type="project" value="UniProtKB-EC"/>
</dbReference>
<keyword evidence="1" id="KW-0812">Transmembrane</keyword>
<dbReference type="Pfam" id="PF00106">
    <property type="entry name" value="adh_short"/>
    <property type="match status" value="1"/>
</dbReference>
<dbReference type="Proteomes" id="UP001341840">
    <property type="component" value="Unassembled WGS sequence"/>
</dbReference>
<dbReference type="SUPFAM" id="SSF51735">
    <property type="entry name" value="NAD(P)-binding Rossmann-fold domains"/>
    <property type="match status" value="1"/>
</dbReference>
<accession>A0ABU6RY03</accession>
<feature type="transmembrane region" description="Helical" evidence="1">
    <location>
        <begin position="24"/>
        <end position="45"/>
    </location>
</feature>
<feature type="transmembrane region" description="Helical" evidence="1">
    <location>
        <begin position="133"/>
        <end position="151"/>
    </location>
</feature>
<dbReference type="PANTHER" id="PTHR43550">
    <property type="entry name" value="3-KETODIHYDROSPHINGOSINE REDUCTASE"/>
    <property type="match status" value="1"/>
</dbReference>
<dbReference type="PANTHER" id="PTHR43550:SF3">
    <property type="entry name" value="3-KETODIHYDROSPHINGOSINE REDUCTASE"/>
    <property type="match status" value="1"/>
</dbReference>
<evidence type="ECO:0000256" key="1">
    <source>
        <dbReference type="SAM" id="Phobius"/>
    </source>
</evidence>
<reference evidence="2 3" key="1">
    <citation type="journal article" date="2023" name="Plants (Basel)">
        <title>Bridging the Gap: Combining Genomics and Transcriptomics Approaches to Understand Stylosanthes scabra, an Orphan Legume from the Brazilian Caatinga.</title>
        <authorList>
            <person name="Ferreira-Neto J.R.C."/>
            <person name="da Silva M.D."/>
            <person name="Binneck E."/>
            <person name="de Melo N.F."/>
            <person name="da Silva R.H."/>
            <person name="de Melo A.L.T.M."/>
            <person name="Pandolfi V."/>
            <person name="Bustamante F.O."/>
            <person name="Brasileiro-Vidal A.C."/>
            <person name="Benko-Iseppon A.M."/>
        </authorList>
    </citation>
    <scope>NUCLEOTIDE SEQUENCE [LARGE SCALE GENOMIC DNA]</scope>
    <source>
        <tissue evidence="2">Leaves</tissue>
    </source>
</reference>
<evidence type="ECO:0000313" key="3">
    <source>
        <dbReference type="Proteomes" id="UP001341840"/>
    </source>
</evidence>
<evidence type="ECO:0000313" key="2">
    <source>
        <dbReference type="EMBL" id="MED6128528.1"/>
    </source>
</evidence>
<name>A0ABU6RY03_9FABA</name>
<keyword evidence="1" id="KW-1133">Transmembrane helix</keyword>
<comment type="caution">
    <text evidence="2">The sequence shown here is derived from an EMBL/GenBank/DDBJ whole genome shotgun (WGS) entry which is preliminary data.</text>
</comment>
<dbReference type="Gene3D" id="3.40.50.720">
    <property type="entry name" value="NAD(P)-binding Rossmann-like Domain"/>
    <property type="match status" value="1"/>
</dbReference>
<sequence>STATSRRHRHFHHTSASYSSSFNLAAPLSGCLLLFFYLTFLYFIVRPRPIKITINNRHVFNTDGSKGIGLAFAHRAVVEGARVNILAQSRNKLEEACNAVCLATGIEFFVFAVDIRDYDIVKHVMDEDGPIDVLLLNHGVFVVLVMVLITVNELQMITCTICG</sequence>
<feature type="non-terminal residue" evidence="2">
    <location>
        <position position="1"/>
    </location>
</feature>
<keyword evidence="2" id="KW-0560">Oxidoreductase</keyword>
<dbReference type="EMBL" id="JASCZI010032771">
    <property type="protein sequence ID" value="MED6128528.1"/>
    <property type="molecule type" value="Genomic_DNA"/>
</dbReference>
<dbReference type="InterPro" id="IPR002347">
    <property type="entry name" value="SDR_fam"/>
</dbReference>
<protein>
    <submittedName>
        <fullName evidence="2">3-dehydrosphinganine reductase tsc10a</fullName>
        <ecNumber evidence="2">1.1.1.102</ecNumber>
    </submittedName>
</protein>
<organism evidence="2 3">
    <name type="scientific">Stylosanthes scabra</name>
    <dbReference type="NCBI Taxonomy" id="79078"/>
    <lineage>
        <taxon>Eukaryota</taxon>
        <taxon>Viridiplantae</taxon>
        <taxon>Streptophyta</taxon>
        <taxon>Embryophyta</taxon>
        <taxon>Tracheophyta</taxon>
        <taxon>Spermatophyta</taxon>
        <taxon>Magnoliopsida</taxon>
        <taxon>eudicotyledons</taxon>
        <taxon>Gunneridae</taxon>
        <taxon>Pentapetalae</taxon>
        <taxon>rosids</taxon>
        <taxon>fabids</taxon>
        <taxon>Fabales</taxon>
        <taxon>Fabaceae</taxon>
        <taxon>Papilionoideae</taxon>
        <taxon>50 kb inversion clade</taxon>
        <taxon>dalbergioids sensu lato</taxon>
        <taxon>Dalbergieae</taxon>
        <taxon>Pterocarpus clade</taxon>
        <taxon>Stylosanthes</taxon>
    </lineage>
</organism>
<keyword evidence="3" id="KW-1185">Reference proteome</keyword>
<dbReference type="EC" id="1.1.1.102" evidence="2"/>
<proteinExistence type="predicted"/>